<dbReference type="PANTHER" id="PTHR11532">
    <property type="entry name" value="PROTEASE M14 CARBOXYPEPTIDASE"/>
    <property type="match status" value="1"/>
</dbReference>
<dbReference type="EMBL" id="CAJVCE010000024">
    <property type="protein sequence ID" value="CAG7655046.1"/>
    <property type="molecule type" value="Genomic_DNA"/>
</dbReference>
<dbReference type="InterPro" id="IPR058094">
    <property type="entry name" value="Ig-like_OmpL47-like"/>
</dbReference>
<evidence type="ECO:0000313" key="1">
    <source>
        <dbReference type="EMBL" id="CAG7655046.1"/>
    </source>
</evidence>
<dbReference type="PANTHER" id="PTHR11532:SF57">
    <property type="entry name" value="CARBOXYPEPTIDASE D, B"/>
    <property type="match status" value="1"/>
</dbReference>
<name>A0ABM8VRC8_9BACL</name>
<organism evidence="1 2">
    <name type="scientific">Paenibacillus allorhizosphaerae</name>
    <dbReference type="NCBI Taxonomy" id="2849866"/>
    <lineage>
        <taxon>Bacteria</taxon>
        <taxon>Bacillati</taxon>
        <taxon>Bacillota</taxon>
        <taxon>Bacilli</taxon>
        <taxon>Bacillales</taxon>
        <taxon>Paenibacillaceae</taxon>
        <taxon>Paenibacillus</taxon>
    </lineage>
</organism>
<dbReference type="Proteomes" id="UP000730618">
    <property type="component" value="Unassembled WGS sequence"/>
</dbReference>
<dbReference type="Pfam" id="PF13620">
    <property type="entry name" value="CarboxypepD_reg"/>
    <property type="match status" value="12"/>
</dbReference>
<dbReference type="NCBIfam" id="NF047446">
    <property type="entry name" value="barrel_OmpL47"/>
    <property type="match status" value="1"/>
</dbReference>
<comment type="caution">
    <text evidence="1">The sequence shown here is derived from an EMBL/GenBank/DDBJ whole genome shotgun (WGS) entry which is preliminary data.</text>
</comment>
<evidence type="ECO:0000313" key="2">
    <source>
        <dbReference type="Proteomes" id="UP000730618"/>
    </source>
</evidence>
<keyword evidence="2" id="KW-1185">Reference proteome</keyword>
<reference evidence="1 2" key="1">
    <citation type="submission" date="2021-06" db="EMBL/GenBank/DDBJ databases">
        <authorList>
            <person name="Criscuolo A."/>
        </authorList>
    </citation>
    <scope>NUCLEOTIDE SEQUENCE [LARGE SCALE GENOMIC DNA]</scope>
    <source>
        <strain evidence="2">CIP 111802</strain>
    </source>
</reference>
<gene>
    <name evidence="1" type="ORF">PAECIP111802_05993</name>
</gene>
<evidence type="ECO:0008006" key="3">
    <source>
        <dbReference type="Google" id="ProtNLM"/>
    </source>
</evidence>
<sequence length="1164" mass="117817">MGMIRSRIFTKSLLKLFAFFIVAICIQFGHSNVSNAAATGTISGTVSNGSGNPVSGATVSVSGVSGSATTDANGKYTLNVPAGTYQYVSVGATGYANYAQNNIQVNEGNATTVNFSYGAISGIVTDESGNPLSGANVYTYNAFQTTSAGGTYTLNVPPGTYSVYADKNSAGYNKSTKDNVQVTAGDTTNVNFSYGAISGTVTNASGNPVSGASVFASNSGSATTDASGKYMLKVPVGTYAYVQVNASGYAAYAQNNIQVTAGNTTTLGFSYGAISGTVTDGNGNPVSGSSVYTNIASQTTNTSGSYTLNVPPGTYSVTVGSKPGYGSYSQTNIQVTGGNMATVHFSYGAISGTVTNGSGNPVTGATVYASGSNGSVTTDASGKYTLHVPAGTYDYVQAYASGYANYNQNNINVTAGNVATVHFSYGAISGTVTDAGGNPVSDATVYTNSTSQKTNASGAYMLNVVPGTYTVTVSKSGYAPYSQNNIEATAGNTTTAHFSYGAVSGAVRDANGNPVSGATVYAHNVSGSVTADASGKYTLNVPAGTYANVTAYATGYPNYIQNNIQVIAGNTTTIDFSYGAVSGTVNDANGNPVSGATVYANNVSGSATTNANGKYSLNFAPGTYTLTVSKTGYPTESKTNIQVTAGQTTTVNFGDFSSGTISGTVTDASGNPVSGATVFAANVPGSSTTDASGTYTLNVPAGTYTYVQAYADGFAPYYQNNIQVTAGNTTTLHFSYGAISGTVKDANGNPVEGATVSNGAINRATNAGGAYTLNVPPGTYTVSVFKTGYPSDSKTNIQVTAGQTTTVNFGNISSGAISGTVTDASGNPVSGATVAASGFGSATTDASGKYTLNAPVGTYTVTVAKAEFASFSKNNIQVTAGNTTEVNFSYGAISGTVKDENGNPVSGAAVSTGGISQATNAGGSYTLNVPPGTYRVTVSKTGHPTESKNDIQVTAGQITTVNFGILRSAAPLPANITVVNNVAGTPDTITVKGLTAGDVIKVYNMETGGNLLTTSNPVINGQSSVTASVYQLGTAAGYVYVSVTSTGKTESIRTAAAYGAEPADTVAPVTKYRLDPIYAQSSTGKPYIKGFTVTLQATDNQSGVKNIKYRVNGAAWTTYTAPFTIYAETTHTVDYFSTDNAGNAEVPVNTMDFDKGKFTGAGSF</sequence>
<protein>
    <recommendedName>
        <fullName evidence="3">PEGA domain-containing protein</fullName>
    </recommendedName>
</protein>
<accession>A0ABM8VRC8</accession>
<proteinExistence type="predicted"/>
<dbReference type="InterPro" id="IPR050753">
    <property type="entry name" value="Peptidase_M14_domain"/>
</dbReference>